<dbReference type="Proteomes" id="UP000177870">
    <property type="component" value="Chromosome"/>
</dbReference>
<accession>A0A1D8TMA1</accession>
<dbReference type="SUPFAM" id="SSF52980">
    <property type="entry name" value="Restriction endonuclease-like"/>
    <property type="match status" value="1"/>
</dbReference>
<dbReference type="Pfam" id="PF05685">
    <property type="entry name" value="Uma2"/>
    <property type="match status" value="1"/>
</dbReference>
<sequence>MVKIASLPLTLEEFLELPETKPPREYINGEISQKPMPKTRHSRLQSKLTSTINSVVEEGQIAYAFPELRCTFGGRSIVSDIAVIGWHQIEFDDVGEPVDDVFIAPDWTIEIISPGQSSNRVIGNILHCLKHGSQLGWLIDPYDRSILIFLPNQQPELFQVSDSLVVLDGIDLQLTAEEIFCWLKMGSSAT</sequence>
<dbReference type="RefSeq" id="WP_070391256.1">
    <property type="nucleotide sequence ID" value="NZ_CP017599.1"/>
</dbReference>
<dbReference type="InterPro" id="IPR012296">
    <property type="entry name" value="Nuclease_put_TT1808"/>
</dbReference>
<dbReference type="InterPro" id="IPR008538">
    <property type="entry name" value="Uma2"/>
</dbReference>
<dbReference type="InterPro" id="IPR011335">
    <property type="entry name" value="Restrct_endonuc-II-like"/>
</dbReference>
<name>A0A1D8TMA1_9CYAN</name>
<dbReference type="Gene3D" id="3.90.1570.10">
    <property type="entry name" value="tt1808, chain A"/>
    <property type="match status" value="1"/>
</dbReference>
<dbReference type="CDD" id="cd06260">
    <property type="entry name" value="DUF820-like"/>
    <property type="match status" value="1"/>
</dbReference>
<dbReference type="KEGG" id="mpro:BJP34_04160"/>
<dbReference type="EMBL" id="CP017599">
    <property type="protein sequence ID" value="AOW98749.1"/>
    <property type="molecule type" value="Genomic_DNA"/>
</dbReference>
<evidence type="ECO:0000313" key="3">
    <source>
        <dbReference type="Proteomes" id="UP000177870"/>
    </source>
</evidence>
<gene>
    <name evidence="2" type="ORF">BJP34_04160</name>
</gene>
<evidence type="ECO:0000259" key="1">
    <source>
        <dbReference type="Pfam" id="PF05685"/>
    </source>
</evidence>
<reference evidence="3" key="1">
    <citation type="submission" date="2016-10" db="EMBL/GenBank/DDBJ databases">
        <title>Comparative genomics uncovers the prolific and rare metabolic potential of the cyanobacterial genus Moorea.</title>
        <authorList>
            <person name="Leao T."/>
            <person name="Castelao G."/>
            <person name="Korobeynikov A."/>
            <person name="Monroe E.A."/>
            <person name="Podell S."/>
            <person name="Glukhov E."/>
            <person name="Allen E."/>
            <person name="Gerwick W.H."/>
            <person name="Gerwick L."/>
        </authorList>
    </citation>
    <scope>NUCLEOTIDE SEQUENCE [LARGE SCALE GENOMIC DNA]</scope>
    <source>
        <strain evidence="3">PAL-8-15-08-1</strain>
    </source>
</reference>
<dbReference type="OrthoDB" id="517930at2"/>
<protein>
    <recommendedName>
        <fullName evidence="1">Putative restriction endonuclease domain-containing protein</fullName>
    </recommendedName>
</protein>
<dbReference type="AlphaFoldDB" id="A0A1D8TMA1"/>
<dbReference type="PANTHER" id="PTHR34107:SF5">
    <property type="entry name" value="SLL1355 PROTEIN"/>
    <property type="match status" value="1"/>
</dbReference>
<feature type="domain" description="Putative restriction endonuclease" evidence="1">
    <location>
        <begin position="11"/>
        <end position="175"/>
    </location>
</feature>
<proteinExistence type="predicted"/>
<dbReference type="PANTHER" id="PTHR34107">
    <property type="entry name" value="SLL0198 PROTEIN-RELATED"/>
    <property type="match status" value="1"/>
</dbReference>
<organism evidence="2 3">
    <name type="scientific">Moorena producens PAL-8-15-08-1</name>
    <dbReference type="NCBI Taxonomy" id="1458985"/>
    <lineage>
        <taxon>Bacteria</taxon>
        <taxon>Bacillati</taxon>
        <taxon>Cyanobacteriota</taxon>
        <taxon>Cyanophyceae</taxon>
        <taxon>Coleofasciculales</taxon>
        <taxon>Coleofasciculaceae</taxon>
        <taxon>Moorena</taxon>
    </lineage>
</organism>
<dbReference type="STRING" id="1458985.BJP34_04160"/>
<evidence type="ECO:0000313" key="2">
    <source>
        <dbReference type="EMBL" id="AOW98749.1"/>
    </source>
</evidence>